<sequence length="583" mass="64223">MGTGVNIVRGVEIMQLLMFLLFSSIQCLTTFGFRDQDHVRRQETSEICDFGSDTDLLTCDWANRNGSVLQWQSGAGTLSNWLGGPHQDAGQDSQESTKGGYAFFETSLLGATPDTRVAQNAFLDSPVMGSTGADGNCVAFSYHVDGLSAAGLRVLLHPLNEEGLPGGFDRVIWSTKDPTNQKWMEAEVLYTYNKDHQIVFEGLAKDASDAYRRYRGFVAVDNVAVKPGRGCRGHCTFEGDFCGWTNDDEDDFEWFLGRGSHNPSTGPATDRMSFMHGGMEGGYAYIDSSYPRRPGDIARLSSMEFEATGPDSPMCLRFWTHMYGNGIGTLSILLSDTKENKEKVLWSLSGEAGNAWYQAELPISSSNPFMIIISGKVGRNNLGDIAIDDLSFTHGSCPTAPQIAAASPGDCTFEVDECGWANSGSREHVDDIDWDRISGQATRTTTHDHTLGSEKGYLMSLARNNVQRPGSRAWFTFQEIKPANTPQCLSFWFVLNEPFIDNTGPSLGSLTVYIRTFERVGNPVMTPIWRLYNHQGPEWRYAQASIPETTETMHVVIEGTWGSSRANGFIGFDDITFFAGACS</sequence>
<dbReference type="AlphaFoldDB" id="A0AAD7ZHR0"/>
<dbReference type="SUPFAM" id="SSF49899">
    <property type="entry name" value="Concanavalin A-like lectins/glucanases"/>
    <property type="match status" value="3"/>
</dbReference>
<feature type="domain" description="MAM" evidence="1">
    <location>
        <begin position="409"/>
        <end position="583"/>
    </location>
</feature>
<dbReference type="PANTHER" id="PTHR23282">
    <property type="entry name" value="APICAL ENDOSOMAL GLYCOPROTEIN PRECURSOR"/>
    <property type="match status" value="1"/>
</dbReference>
<gene>
    <name evidence="2" type="ORF">L9F63_023923</name>
</gene>
<reference evidence="2" key="2">
    <citation type="submission" date="2023-05" db="EMBL/GenBank/DDBJ databases">
        <authorList>
            <person name="Fouks B."/>
        </authorList>
    </citation>
    <scope>NUCLEOTIDE SEQUENCE</scope>
    <source>
        <strain evidence="2">Stay&amp;Tobe</strain>
        <tissue evidence="2">Testes</tissue>
    </source>
</reference>
<protein>
    <recommendedName>
        <fullName evidence="1">MAM domain-containing protein</fullName>
    </recommendedName>
</protein>
<evidence type="ECO:0000259" key="1">
    <source>
        <dbReference type="PROSITE" id="PS50060"/>
    </source>
</evidence>
<dbReference type="Gene3D" id="2.60.120.200">
    <property type="match status" value="3"/>
</dbReference>
<accession>A0AAD7ZHR0</accession>
<feature type="non-terminal residue" evidence="2">
    <location>
        <position position="583"/>
    </location>
</feature>
<feature type="domain" description="MAM" evidence="1">
    <location>
        <begin position="46"/>
        <end position="233"/>
    </location>
</feature>
<dbReference type="InterPro" id="IPR000998">
    <property type="entry name" value="MAM_dom"/>
</dbReference>
<dbReference type="CDD" id="cd06263">
    <property type="entry name" value="MAM"/>
    <property type="match status" value="3"/>
</dbReference>
<dbReference type="SMART" id="SM00137">
    <property type="entry name" value="MAM"/>
    <property type="match status" value="3"/>
</dbReference>
<dbReference type="InterPro" id="IPR051560">
    <property type="entry name" value="MAM_domain-containing"/>
</dbReference>
<evidence type="ECO:0000313" key="2">
    <source>
        <dbReference type="EMBL" id="KAJ9580899.1"/>
    </source>
</evidence>
<dbReference type="PANTHER" id="PTHR23282:SF101">
    <property type="entry name" value="MAM DOMAIN-CONTAINING PROTEIN"/>
    <property type="match status" value="1"/>
</dbReference>
<keyword evidence="3" id="KW-1185">Reference proteome</keyword>
<dbReference type="Pfam" id="PF00629">
    <property type="entry name" value="MAM"/>
    <property type="match status" value="3"/>
</dbReference>
<dbReference type="InterPro" id="IPR013320">
    <property type="entry name" value="ConA-like_dom_sf"/>
</dbReference>
<name>A0AAD7ZHR0_DIPPU</name>
<organism evidence="2 3">
    <name type="scientific">Diploptera punctata</name>
    <name type="common">Pacific beetle cockroach</name>
    <dbReference type="NCBI Taxonomy" id="6984"/>
    <lineage>
        <taxon>Eukaryota</taxon>
        <taxon>Metazoa</taxon>
        <taxon>Ecdysozoa</taxon>
        <taxon>Arthropoda</taxon>
        <taxon>Hexapoda</taxon>
        <taxon>Insecta</taxon>
        <taxon>Pterygota</taxon>
        <taxon>Neoptera</taxon>
        <taxon>Polyneoptera</taxon>
        <taxon>Dictyoptera</taxon>
        <taxon>Blattodea</taxon>
        <taxon>Blaberoidea</taxon>
        <taxon>Blaberidae</taxon>
        <taxon>Diplopterinae</taxon>
        <taxon>Diploptera</taxon>
    </lineage>
</organism>
<dbReference type="GO" id="GO:0016020">
    <property type="term" value="C:membrane"/>
    <property type="evidence" value="ECO:0007669"/>
    <property type="project" value="InterPro"/>
</dbReference>
<proteinExistence type="predicted"/>
<feature type="domain" description="MAM" evidence="1">
    <location>
        <begin position="233"/>
        <end position="399"/>
    </location>
</feature>
<dbReference type="PROSITE" id="PS50060">
    <property type="entry name" value="MAM_2"/>
    <property type="match status" value="3"/>
</dbReference>
<comment type="caution">
    <text evidence="2">The sequence shown here is derived from an EMBL/GenBank/DDBJ whole genome shotgun (WGS) entry which is preliminary data.</text>
</comment>
<evidence type="ECO:0000313" key="3">
    <source>
        <dbReference type="Proteomes" id="UP001233999"/>
    </source>
</evidence>
<dbReference type="EMBL" id="JASPKZ010008104">
    <property type="protein sequence ID" value="KAJ9580899.1"/>
    <property type="molecule type" value="Genomic_DNA"/>
</dbReference>
<reference evidence="2" key="1">
    <citation type="journal article" date="2023" name="IScience">
        <title>Live-bearing cockroach genome reveals convergent evolutionary mechanisms linked to viviparity in insects and beyond.</title>
        <authorList>
            <person name="Fouks B."/>
            <person name="Harrison M.C."/>
            <person name="Mikhailova A.A."/>
            <person name="Marchal E."/>
            <person name="English S."/>
            <person name="Carruthers M."/>
            <person name="Jennings E.C."/>
            <person name="Chiamaka E.L."/>
            <person name="Frigard R.A."/>
            <person name="Pippel M."/>
            <person name="Attardo G.M."/>
            <person name="Benoit J.B."/>
            <person name="Bornberg-Bauer E."/>
            <person name="Tobe S.S."/>
        </authorList>
    </citation>
    <scope>NUCLEOTIDE SEQUENCE</scope>
    <source>
        <strain evidence="2">Stay&amp;Tobe</strain>
    </source>
</reference>
<dbReference type="Proteomes" id="UP001233999">
    <property type="component" value="Unassembled WGS sequence"/>
</dbReference>